<evidence type="ECO:0000256" key="4">
    <source>
        <dbReference type="ARBA" id="ARBA00022692"/>
    </source>
</evidence>
<dbReference type="GO" id="GO:0005886">
    <property type="term" value="C:plasma membrane"/>
    <property type="evidence" value="ECO:0007669"/>
    <property type="project" value="UniProtKB-SubCell"/>
</dbReference>
<dbReference type="Pfam" id="PF00528">
    <property type="entry name" value="BPD_transp_1"/>
    <property type="match status" value="1"/>
</dbReference>
<keyword evidence="3" id="KW-1003">Cell membrane</keyword>
<evidence type="ECO:0000256" key="1">
    <source>
        <dbReference type="ARBA" id="ARBA00004651"/>
    </source>
</evidence>
<dbReference type="CDD" id="cd06261">
    <property type="entry name" value="TM_PBP2"/>
    <property type="match status" value="1"/>
</dbReference>
<dbReference type="AlphaFoldDB" id="A0A239BET1"/>
<evidence type="ECO:0000259" key="8">
    <source>
        <dbReference type="PROSITE" id="PS50928"/>
    </source>
</evidence>
<feature type="domain" description="ABC transmembrane type-1" evidence="8">
    <location>
        <begin position="95"/>
        <end position="306"/>
    </location>
</feature>
<dbReference type="PANTHER" id="PTHR30193">
    <property type="entry name" value="ABC TRANSPORTER PERMEASE PROTEIN"/>
    <property type="match status" value="1"/>
</dbReference>
<dbReference type="InterPro" id="IPR051393">
    <property type="entry name" value="ABC_transporter_permease"/>
</dbReference>
<proteinExistence type="inferred from homology"/>
<evidence type="ECO:0000256" key="5">
    <source>
        <dbReference type="ARBA" id="ARBA00022989"/>
    </source>
</evidence>
<feature type="transmembrane region" description="Helical" evidence="7">
    <location>
        <begin position="37"/>
        <end position="61"/>
    </location>
</feature>
<evidence type="ECO:0000256" key="7">
    <source>
        <dbReference type="RuleBase" id="RU363032"/>
    </source>
</evidence>
<accession>A0A239BET1</accession>
<feature type="transmembrane region" description="Helical" evidence="7">
    <location>
        <begin position="292"/>
        <end position="310"/>
    </location>
</feature>
<evidence type="ECO:0000313" key="10">
    <source>
        <dbReference type="Proteomes" id="UP000198304"/>
    </source>
</evidence>
<dbReference type="InterPro" id="IPR035906">
    <property type="entry name" value="MetI-like_sf"/>
</dbReference>
<keyword evidence="4 7" id="KW-0812">Transmembrane</keyword>
<reference evidence="9 10" key="1">
    <citation type="submission" date="2017-06" db="EMBL/GenBank/DDBJ databases">
        <authorList>
            <person name="Kim H.J."/>
            <person name="Triplett B.A."/>
        </authorList>
    </citation>
    <scope>NUCLEOTIDE SEQUENCE [LARGE SCALE GENOMIC DNA]</scope>
    <source>
        <strain evidence="9 10">SCA</strain>
    </source>
</reference>
<keyword evidence="10" id="KW-1185">Reference proteome</keyword>
<sequence>MSGVSRGWLIPLMLVKYVLGGGKMYAEKRLSQRLKIFCMFGLIPLFAFSAVVIIPFAMGAFMTLTNWSGLSGGFEFTGLRNYTTALSDPTFWNSLLLTLKYVVFTMILTNVLAFGIALLVTGGLKSQNFFRAGFFTPNLIGGVILGFIWQFIFLRVIVYMGVALDLEIFSYSWLGDPKKAFWALVIVGVWQSSGYMMLIYIAGLMGIDKSILEAADLDGASKWQQLLKIKIPLMAPAFTISLFLTLQRSFVVYDTNLSLTRGGPFRSTELAAMHVYNEAFLYQNYGPGQAKAIILFLIVAIIAISQVSVMKKMEVES</sequence>
<evidence type="ECO:0000256" key="3">
    <source>
        <dbReference type="ARBA" id="ARBA00022475"/>
    </source>
</evidence>
<dbReference type="PANTHER" id="PTHR30193:SF37">
    <property type="entry name" value="INNER MEMBRANE ABC TRANSPORTER PERMEASE PROTEIN YCJO"/>
    <property type="match status" value="1"/>
</dbReference>
<name>A0A239BET1_9FIRM</name>
<dbReference type="PROSITE" id="PS50928">
    <property type="entry name" value="ABC_TM1"/>
    <property type="match status" value="1"/>
</dbReference>
<evidence type="ECO:0000256" key="6">
    <source>
        <dbReference type="ARBA" id="ARBA00023136"/>
    </source>
</evidence>
<dbReference type="Proteomes" id="UP000198304">
    <property type="component" value="Unassembled WGS sequence"/>
</dbReference>
<dbReference type="InterPro" id="IPR000515">
    <property type="entry name" value="MetI-like"/>
</dbReference>
<keyword evidence="2 7" id="KW-0813">Transport</keyword>
<protein>
    <submittedName>
        <fullName evidence="9">Carbohydrate ABC transporter membrane protein 1, CUT1 family</fullName>
    </submittedName>
</protein>
<keyword evidence="5 7" id="KW-1133">Transmembrane helix</keyword>
<feature type="transmembrane region" description="Helical" evidence="7">
    <location>
        <begin position="101"/>
        <end position="122"/>
    </location>
</feature>
<evidence type="ECO:0000313" key="9">
    <source>
        <dbReference type="EMBL" id="SNS06557.1"/>
    </source>
</evidence>
<comment type="subcellular location">
    <subcellularLocation>
        <location evidence="1 7">Cell membrane</location>
        <topology evidence="1 7">Multi-pass membrane protein</topology>
    </subcellularLocation>
</comment>
<dbReference type="SUPFAM" id="SSF161098">
    <property type="entry name" value="MetI-like"/>
    <property type="match status" value="1"/>
</dbReference>
<keyword evidence="6 7" id="KW-0472">Membrane</keyword>
<feature type="transmembrane region" description="Helical" evidence="7">
    <location>
        <begin position="180"/>
        <end position="202"/>
    </location>
</feature>
<dbReference type="EMBL" id="FZOJ01000003">
    <property type="protein sequence ID" value="SNS06557.1"/>
    <property type="molecule type" value="Genomic_DNA"/>
</dbReference>
<feature type="transmembrane region" description="Helical" evidence="7">
    <location>
        <begin position="134"/>
        <end position="160"/>
    </location>
</feature>
<gene>
    <name evidence="9" type="ORF">SAMN05446037_1003229</name>
</gene>
<organism evidence="9 10">
    <name type="scientific">Anaerovirgula multivorans</name>
    <dbReference type="NCBI Taxonomy" id="312168"/>
    <lineage>
        <taxon>Bacteria</taxon>
        <taxon>Bacillati</taxon>
        <taxon>Bacillota</taxon>
        <taxon>Clostridia</taxon>
        <taxon>Peptostreptococcales</taxon>
        <taxon>Natronincolaceae</taxon>
        <taxon>Anaerovirgula</taxon>
    </lineage>
</organism>
<feature type="transmembrane region" description="Helical" evidence="7">
    <location>
        <begin position="6"/>
        <end position="25"/>
    </location>
</feature>
<evidence type="ECO:0000256" key="2">
    <source>
        <dbReference type="ARBA" id="ARBA00022448"/>
    </source>
</evidence>
<dbReference type="GO" id="GO:0055085">
    <property type="term" value="P:transmembrane transport"/>
    <property type="evidence" value="ECO:0007669"/>
    <property type="project" value="InterPro"/>
</dbReference>
<comment type="similarity">
    <text evidence="7">Belongs to the binding-protein-dependent transport system permease family.</text>
</comment>
<dbReference type="Gene3D" id="1.10.3720.10">
    <property type="entry name" value="MetI-like"/>
    <property type="match status" value="1"/>
</dbReference>